<evidence type="ECO:0000256" key="7">
    <source>
        <dbReference type="ARBA" id="ARBA00047942"/>
    </source>
</evidence>
<keyword evidence="8" id="KW-0175">Coiled coil</keyword>
<dbReference type="InterPro" id="IPR011639">
    <property type="entry name" value="MethylTrfase_TaqI-like_dom"/>
</dbReference>
<dbReference type="GO" id="GO:0032259">
    <property type="term" value="P:methylation"/>
    <property type="evidence" value="ECO:0007669"/>
    <property type="project" value="UniProtKB-KW"/>
</dbReference>
<dbReference type="OrthoDB" id="45790at2157"/>
<dbReference type="EC" id="2.1.1.72" evidence="1"/>
<dbReference type="GO" id="GO:0009007">
    <property type="term" value="F:site-specific DNA-methyltransferase (adenine-specific) activity"/>
    <property type="evidence" value="ECO:0007669"/>
    <property type="project" value="UniProtKB-EC"/>
</dbReference>
<dbReference type="PRINTS" id="PR00507">
    <property type="entry name" value="N12N6MTFRASE"/>
</dbReference>
<evidence type="ECO:0000313" key="12">
    <source>
        <dbReference type="Proteomes" id="UP000198876"/>
    </source>
</evidence>
<dbReference type="SUPFAM" id="SSF53335">
    <property type="entry name" value="S-adenosyl-L-methionine-dependent methyltransferases"/>
    <property type="match status" value="1"/>
</dbReference>
<evidence type="ECO:0000256" key="5">
    <source>
        <dbReference type="ARBA" id="ARBA00022747"/>
    </source>
</evidence>
<evidence type="ECO:0000259" key="9">
    <source>
        <dbReference type="Pfam" id="PF07669"/>
    </source>
</evidence>
<dbReference type="Pfam" id="PF07669">
    <property type="entry name" value="Eco57I"/>
    <property type="match status" value="1"/>
</dbReference>
<dbReference type="PANTHER" id="PTHR33841:SF1">
    <property type="entry name" value="DNA METHYLTRANSFERASE A"/>
    <property type="match status" value="1"/>
</dbReference>
<keyword evidence="5" id="KW-0680">Restriction system</keyword>
<dbReference type="PROSITE" id="PS00092">
    <property type="entry name" value="N6_MTASE"/>
    <property type="match status" value="1"/>
</dbReference>
<name>A0A1I2MH49_9EURY</name>
<dbReference type="RefSeq" id="WP_092888553.1">
    <property type="nucleotide sequence ID" value="NZ_FOOQ01000001.1"/>
</dbReference>
<evidence type="ECO:0000256" key="1">
    <source>
        <dbReference type="ARBA" id="ARBA00011900"/>
    </source>
</evidence>
<reference evidence="12" key="1">
    <citation type="submission" date="2016-10" db="EMBL/GenBank/DDBJ databases">
        <authorList>
            <person name="Varghese N."/>
            <person name="Submissions S."/>
        </authorList>
    </citation>
    <scope>NUCLEOTIDE SEQUENCE [LARGE SCALE GENOMIC DNA]</scope>
    <source>
        <strain evidence="12">CGMCC 1.7739</strain>
    </source>
</reference>
<dbReference type="Proteomes" id="UP000198876">
    <property type="component" value="Unassembled WGS sequence"/>
</dbReference>
<keyword evidence="12" id="KW-1185">Reference proteome</keyword>
<gene>
    <name evidence="11" type="ORF">SAMN04488063_0746</name>
</gene>
<organism evidence="11 12">
    <name type="scientific">Halopelagius inordinatus</name>
    <dbReference type="NCBI Taxonomy" id="553467"/>
    <lineage>
        <taxon>Archaea</taxon>
        <taxon>Methanobacteriati</taxon>
        <taxon>Methanobacteriota</taxon>
        <taxon>Stenosarchaea group</taxon>
        <taxon>Halobacteria</taxon>
        <taxon>Halobacteriales</taxon>
        <taxon>Haloferacaceae</taxon>
    </lineage>
</organism>
<evidence type="ECO:0000256" key="8">
    <source>
        <dbReference type="SAM" id="Coils"/>
    </source>
</evidence>
<evidence type="ECO:0000256" key="6">
    <source>
        <dbReference type="ARBA" id="ARBA00023125"/>
    </source>
</evidence>
<dbReference type="Gene3D" id="3.40.50.150">
    <property type="entry name" value="Vaccinia Virus protein VP39"/>
    <property type="match status" value="2"/>
</dbReference>
<dbReference type="GO" id="GO:0009307">
    <property type="term" value="P:DNA restriction-modification system"/>
    <property type="evidence" value="ECO:0007669"/>
    <property type="project" value="UniProtKB-KW"/>
</dbReference>
<evidence type="ECO:0000256" key="3">
    <source>
        <dbReference type="ARBA" id="ARBA00022679"/>
    </source>
</evidence>
<dbReference type="Pfam" id="PF12950">
    <property type="entry name" value="TaqI_C"/>
    <property type="match status" value="1"/>
</dbReference>
<feature type="domain" description="TaqI-like C-terminal specificity" evidence="10">
    <location>
        <begin position="992"/>
        <end position="1153"/>
    </location>
</feature>
<keyword evidence="4" id="KW-0949">S-adenosyl-L-methionine</keyword>
<keyword evidence="3 11" id="KW-0808">Transferase</keyword>
<evidence type="ECO:0000256" key="2">
    <source>
        <dbReference type="ARBA" id="ARBA00022603"/>
    </source>
</evidence>
<proteinExistence type="predicted"/>
<dbReference type="PANTHER" id="PTHR33841">
    <property type="entry name" value="DNA METHYLTRANSFERASE YEEA-RELATED"/>
    <property type="match status" value="1"/>
</dbReference>
<keyword evidence="2 11" id="KW-0489">Methyltransferase</keyword>
<sequence>MSQATLSSSPYLNSNLFSGHYLDERVYDLAEWECEDEAEAVFESLQDLWEKERHLVESYNEDPLLDSWIDPVLKTLGYDTISEQTLPDGGGFVDRLLYESEEERRDAAERKLHGDDEGMFARSCALVEAKQWDADFSRQFGEQRSYRDASHQIKYYLERTPSSVDWGILTNGRKWRLYGTKDYETQTYYEVDLPELLDSGNVEAFKYFYVFFRPEAFRRSGETTFLDTVWNESETAAQKLGEDLQDNVFTALRVLGEGFVAENELALDPGDEDALNELKEQSLVLLYRLMFTLYAESRDLINPDDPAKRREYDQNFSLDELRREILDDIGKHGREADFEDAFSEHSTTMWNRLENLFSLIDSGEESLGIPPYNGGLFDAEEHGFLTENDVSDRHVAEVIYRLSTTETDDGFVPADYADLDTRHLGSIYEGLLEHEFRIAPTHYAAVSEDGGQVWKDASEVSVADAVEEVESGELYVVNDDGERKATGAYYTPDYVVTYIVEETVDPLVEEIESDLSESDLTPGTQEYVVEFWNRVTDLKILDPAMGSGHFLTKATGYLAETVMEHVRELETATLFDEQQIRREISRECIYGVDLNGMAVELAKLSMWLETLATDQPLAFLDHHLKAGNSLVGSDITDVLAEDDESDDGQLTLTQALAHVRQRTLEHVMELMQDLLAIDNESYEDVKSMEDIYAEIRADPLYQRLFEMANVHTAERFGVDVPSDAYEEMAQAIEDSETWDALAENDWFASAQTVADDEEFFHWELEYPEVFFSADGEKAVDAGFDAVVGNPPWLRFQRIPENHRNYQRANYHSAAAKYDIYGPFIESSLDRIHRTGLLGFVVQNRFLSSGYGEELREVICRRSNVRALLDFEDAPIFGDTTTYPAIIILDNSSRCSFNYLHLSDATVPDVRESLAENNERANKIDANELDPSNIWIFPDIKERNVIQKIESNAQACFGDLIEISKSVSTNLKEAFLFEGEKNELPVEDELLTPAVDGKDIKKYSDAHIDKYLLFPYTWSTSGPNLVDISSYPRAENHLRQYEEELRSRRYYNKTIEEAGVEWYEYPHVKENHNKEKILFPDISTEPRCTFDEIGDVLTLTTAYGGVRQNSPIDVRYLCAIFNSSPVSMVFKHSSPQMSGGYYRYQPQYIEKLPLYLPEVPEGELNVTDIEISADDYIESDKTSEYDCYKAIIKAAENARSYRSSRDNLNLSLPDHLGNYAEGQTLGEIGFRQPVSDTANGVFNDTTEDREKLGVTEVEFERENANTLTVSVGVRYKPENPDDYETDTYGYYYEDPEPAFRITDLTETEADLIEAFVPHAVEEAGGYANFRTNATKTNSPLDRLKKLTLPEVDDVRDGLANYVETVERAEELDEKIERTDELIDEIVYELYGLTEEEIEIVEESVKE</sequence>
<dbReference type="InterPro" id="IPR025931">
    <property type="entry name" value="TaqI_C"/>
</dbReference>
<keyword evidence="6" id="KW-0238">DNA-binding</keyword>
<dbReference type="STRING" id="553467.SAMN04488063_0746"/>
<dbReference type="GO" id="GO:0003677">
    <property type="term" value="F:DNA binding"/>
    <property type="evidence" value="ECO:0007669"/>
    <property type="project" value="UniProtKB-KW"/>
</dbReference>
<evidence type="ECO:0000313" key="11">
    <source>
        <dbReference type="EMBL" id="SFF90802.1"/>
    </source>
</evidence>
<feature type="domain" description="Type II methyltransferase M.TaqI-like" evidence="9">
    <location>
        <begin position="587"/>
        <end position="876"/>
    </location>
</feature>
<feature type="coiled-coil region" evidence="8">
    <location>
        <begin position="1357"/>
        <end position="1387"/>
    </location>
</feature>
<dbReference type="InterPro" id="IPR029063">
    <property type="entry name" value="SAM-dependent_MTases_sf"/>
</dbReference>
<accession>A0A1I2MH49</accession>
<protein>
    <recommendedName>
        <fullName evidence="1">site-specific DNA-methyltransferase (adenine-specific)</fullName>
        <ecNumber evidence="1">2.1.1.72</ecNumber>
    </recommendedName>
</protein>
<dbReference type="InterPro" id="IPR050953">
    <property type="entry name" value="N4_N6_ade-DNA_methylase"/>
</dbReference>
<evidence type="ECO:0000259" key="10">
    <source>
        <dbReference type="Pfam" id="PF12950"/>
    </source>
</evidence>
<comment type="catalytic activity">
    <reaction evidence="7">
        <text>a 2'-deoxyadenosine in DNA + S-adenosyl-L-methionine = an N(6)-methyl-2'-deoxyadenosine in DNA + S-adenosyl-L-homocysteine + H(+)</text>
        <dbReference type="Rhea" id="RHEA:15197"/>
        <dbReference type="Rhea" id="RHEA-COMP:12418"/>
        <dbReference type="Rhea" id="RHEA-COMP:12419"/>
        <dbReference type="ChEBI" id="CHEBI:15378"/>
        <dbReference type="ChEBI" id="CHEBI:57856"/>
        <dbReference type="ChEBI" id="CHEBI:59789"/>
        <dbReference type="ChEBI" id="CHEBI:90615"/>
        <dbReference type="ChEBI" id="CHEBI:90616"/>
        <dbReference type="EC" id="2.1.1.72"/>
    </reaction>
</comment>
<evidence type="ECO:0000256" key="4">
    <source>
        <dbReference type="ARBA" id="ARBA00022691"/>
    </source>
</evidence>
<dbReference type="InterPro" id="IPR002052">
    <property type="entry name" value="DNA_methylase_N6_adenine_CS"/>
</dbReference>
<dbReference type="EMBL" id="FOOQ01000001">
    <property type="protein sequence ID" value="SFF90802.1"/>
    <property type="molecule type" value="Genomic_DNA"/>
</dbReference>